<keyword evidence="2" id="KW-1185">Reference proteome</keyword>
<proteinExistence type="predicted"/>
<protein>
    <submittedName>
        <fullName evidence="1">Uncharacterized protein</fullName>
    </submittedName>
</protein>
<gene>
    <name evidence="1" type="ORF">NM208_g10790</name>
</gene>
<name>A0ACC1RWL4_9HYPO</name>
<evidence type="ECO:0000313" key="2">
    <source>
        <dbReference type="Proteomes" id="UP001148629"/>
    </source>
</evidence>
<comment type="caution">
    <text evidence="1">The sequence shown here is derived from an EMBL/GenBank/DDBJ whole genome shotgun (WGS) entry which is preliminary data.</text>
</comment>
<dbReference type="Proteomes" id="UP001148629">
    <property type="component" value="Unassembled WGS sequence"/>
</dbReference>
<reference evidence="1" key="1">
    <citation type="submission" date="2022-08" db="EMBL/GenBank/DDBJ databases">
        <title>Genome Sequence of Fusarium decemcellulare.</title>
        <authorList>
            <person name="Buettner E."/>
        </authorList>
    </citation>
    <scope>NUCLEOTIDE SEQUENCE</scope>
    <source>
        <strain evidence="1">Babe19</strain>
    </source>
</reference>
<organism evidence="1 2">
    <name type="scientific">Fusarium decemcellulare</name>
    <dbReference type="NCBI Taxonomy" id="57161"/>
    <lineage>
        <taxon>Eukaryota</taxon>
        <taxon>Fungi</taxon>
        <taxon>Dikarya</taxon>
        <taxon>Ascomycota</taxon>
        <taxon>Pezizomycotina</taxon>
        <taxon>Sordariomycetes</taxon>
        <taxon>Hypocreomycetidae</taxon>
        <taxon>Hypocreales</taxon>
        <taxon>Nectriaceae</taxon>
        <taxon>Fusarium</taxon>
        <taxon>Fusarium decemcellulare species complex</taxon>
    </lineage>
</organism>
<dbReference type="EMBL" id="JANRMS010001589">
    <property type="protein sequence ID" value="KAJ3527254.1"/>
    <property type="molecule type" value="Genomic_DNA"/>
</dbReference>
<sequence>MKLYALLASATLALSSPIQSSSSSSGEEIHLQWSLCDRDAHAVLEKLGEPVGDPYKSNPITYFDTMPPTHAQQDVMFRTKVNKGEPFSVIKVRFKEQPPFTPPAASCVWDRYGNDVFYTCGERFSLTGKSVKIWSDEQIRFAEKYDDIDWDGLAPYGPFPDGKWKVEILGRKAKLDDVVAGKLHLMEIEMSVPKDGSESVHREITEYLVERGVVLCDPQAPKTLRLFREMGFLGPAEEDKIEDL</sequence>
<evidence type="ECO:0000313" key="1">
    <source>
        <dbReference type="EMBL" id="KAJ3527254.1"/>
    </source>
</evidence>
<accession>A0ACC1RWL4</accession>